<name>A0A381ZU42_9ZZZZ</name>
<evidence type="ECO:0000256" key="1">
    <source>
        <dbReference type="SAM" id="Phobius"/>
    </source>
</evidence>
<keyword evidence="1" id="KW-1133">Transmembrane helix</keyword>
<dbReference type="AlphaFoldDB" id="A0A381ZU42"/>
<keyword evidence="1" id="KW-0812">Transmembrane</keyword>
<sequence length="68" mass="7392">MGSAFVSIADDASSLYWNPAGIVNVSRPEVQTYYSPWLVETQFYYNTAVIPMGGFGSLGISFTAVTMD</sequence>
<dbReference type="Gene3D" id="2.40.160.60">
    <property type="entry name" value="Outer membrane protein transport protein (OMPP1/FadL/TodX)"/>
    <property type="match status" value="1"/>
</dbReference>
<dbReference type="EMBL" id="UINC01022653">
    <property type="protein sequence ID" value="SVA92719.1"/>
    <property type="molecule type" value="Genomic_DNA"/>
</dbReference>
<keyword evidence="1" id="KW-0472">Membrane</keyword>
<organism evidence="2">
    <name type="scientific">marine metagenome</name>
    <dbReference type="NCBI Taxonomy" id="408172"/>
    <lineage>
        <taxon>unclassified sequences</taxon>
        <taxon>metagenomes</taxon>
        <taxon>ecological metagenomes</taxon>
    </lineage>
</organism>
<protein>
    <submittedName>
        <fullName evidence="2">Uncharacterized protein</fullName>
    </submittedName>
</protein>
<feature type="transmembrane region" description="Helical" evidence="1">
    <location>
        <begin position="43"/>
        <end position="65"/>
    </location>
</feature>
<accession>A0A381ZU42</accession>
<evidence type="ECO:0000313" key="2">
    <source>
        <dbReference type="EMBL" id="SVA92719.1"/>
    </source>
</evidence>
<feature type="non-terminal residue" evidence="2">
    <location>
        <position position="68"/>
    </location>
</feature>
<gene>
    <name evidence="2" type="ORF">METZ01_LOCUS145573</name>
</gene>
<reference evidence="2" key="1">
    <citation type="submission" date="2018-05" db="EMBL/GenBank/DDBJ databases">
        <authorList>
            <person name="Lanie J.A."/>
            <person name="Ng W.-L."/>
            <person name="Kazmierczak K.M."/>
            <person name="Andrzejewski T.M."/>
            <person name="Davidsen T.M."/>
            <person name="Wayne K.J."/>
            <person name="Tettelin H."/>
            <person name="Glass J.I."/>
            <person name="Rusch D."/>
            <person name="Podicherti R."/>
            <person name="Tsui H.-C.T."/>
            <person name="Winkler M.E."/>
        </authorList>
    </citation>
    <scope>NUCLEOTIDE SEQUENCE</scope>
</reference>
<proteinExistence type="predicted"/>